<name>A0AAN5AKH7_9BACT</name>
<dbReference type="PANTHER" id="PTHR10443:SF12">
    <property type="entry name" value="DIPEPTIDASE"/>
    <property type="match status" value="1"/>
</dbReference>
<dbReference type="Proteomes" id="UP001310022">
    <property type="component" value="Unassembled WGS sequence"/>
</dbReference>
<dbReference type="AlphaFoldDB" id="A0AAN5AKH7"/>
<gene>
    <name evidence="1" type="ORF">PEDI_34270</name>
</gene>
<dbReference type="GO" id="GO:0006508">
    <property type="term" value="P:proteolysis"/>
    <property type="evidence" value="ECO:0007669"/>
    <property type="project" value="InterPro"/>
</dbReference>
<reference evidence="1 2" key="1">
    <citation type="submission" date="2021-12" db="EMBL/GenBank/DDBJ databases">
        <title>Genome sequencing of bacteria with rrn-lacking chromosome and rrn-plasmid.</title>
        <authorList>
            <person name="Anda M."/>
            <person name="Iwasaki W."/>
        </authorList>
    </citation>
    <scope>NUCLEOTIDE SEQUENCE [LARGE SCALE GENOMIC DNA]</scope>
    <source>
        <strain evidence="1 2">NBRC 15940</strain>
    </source>
</reference>
<dbReference type="GO" id="GO:0070573">
    <property type="term" value="F:metallodipeptidase activity"/>
    <property type="evidence" value="ECO:0007669"/>
    <property type="project" value="InterPro"/>
</dbReference>
<evidence type="ECO:0000313" key="1">
    <source>
        <dbReference type="EMBL" id="GJM62875.1"/>
    </source>
</evidence>
<dbReference type="RefSeq" id="WP_338238105.1">
    <property type="nucleotide sequence ID" value="NZ_BQKE01000002.1"/>
</dbReference>
<organism evidence="1 2">
    <name type="scientific">Persicobacter diffluens</name>
    <dbReference type="NCBI Taxonomy" id="981"/>
    <lineage>
        <taxon>Bacteria</taxon>
        <taxon>Pseudomonadati</taxon>
        <taxon>Bacteroidota</taxon>
        <taxon>Cytophagia</taxon>
        <taxon>Cytophagales</taxon>
        <taxon>Persicobacteraceae</taxon>
        <taxon>Persicobacter</taxon>
    </lineage>
</organism>
<dbReference type="InterPro" id="IPR032466">
    <property type="entry name" value="Metal_Hydrolase"/>
</dbReference>
<proteinExistence type="predicted"/>
<dbReference type="Gene3D" id="3.20.20.140">
    <property type="entry name" value="Metal-dependent hydrolases"/>
    <property type="match status" value="1"/>
</dbReference>
<protein>
    <recommendedName>
        <fullName evidence="3">Peptidase M19</fullName>
    </recommendedName>
</protein>
<dbReference type="PANTHER" id="PTHR10443">
    <property type="entry name" value="MICROSOMAL DIPEPTIDASE"/>
    <property type="match status" value="1"/>
</dbReference>
<dbReference type="Pfam" id="PF01244">
    <property type="entry name" value="Peptidase_M19"/>
    <property type="match status" value="1"/>
</dbReference>
<keyword evidence="2" id="KW-1185">Reference proteome</keyword>
<dbReference type="SUPFAM" id="SSF51556">
    <property type="entry name" value="Metallo-dependent hydrolases"/>
    <property type="match status" value="1"/>
</dbReference>
<dbReference type="InterPro" id="IPR008257">
    <property type="entry name" value="Pept_M19"/>
</dbReference>
<accession>A0AAN5AKH7</accession>
<comment type="caution">
    <text evidence="1">The sequence shown here is derived from an EMBL/GenBank/DDBJ whole genome shotgun (WGS) entry which is preliminary data.</text>
</comment>
<evidence type="ECO:0000313" key="2">
    <source>
        <dbReference type="Proteomes" id="UP001310022"/>
    </source>
</evidence>
<evidence type="ECO:0008006" key="3">
    <source>
        <dbReference type="Google" id="ProtNLM"/>
    </source>
</evidence>
<sequence length="480" mass="55579">MKQAECFYVDFHCHPALKPFGKSFNKTAGENSDNSKSWNSIWHYNPPNLLKKGINYLFGLTKFSQANFTSISKGNVGLVCVSLYPIEKWFLENKIKHRFSQQLLSNIATGIGMKRIKYLQKIEDYFQDLQAEYGFYQQLDKKTITIKGKKYNYKLIRSFDEYLKIARNPEPSCSTICVIMTIEGLHVLNTGLGKNPQEEEVLRNLTTIKQWTFSPLYITFAHHFWNHLCGHAKSLDGFVARNTDQSEGLNTGFTPLGMTVLEQMLSEETGRKILVDVKHMSATARYQYYQWLQHHPKYADTPVIVSHGAVNGLRSFFDQRLSDQPQAERFLKEDINFYDDELILIAKSKGIFALQIDERRLTSKESLKKVKHALKRKNILTYRSKLLWDQIQYIAQLLDSNGMEAWNNIALGTDFDGIINPLNGIWTAEDMPDLAFHLQEHAFNFLKENRLKLSDNYLPAQQIVQNVMKNNALAFIQRNY</sequence>
<dbReference type="EMBL" id="BQKE01000002">
    <property type="protein sequence ID" value="GJM62875.1"/>
    <property type="molecule type" value="Genomic_DNA"/>
</dbReference>